<dbReference type="NCBIfam" id="TIGR02454">
    <property type="entry name" value="ECF_T_CbiQ"/>
    <property type="match status" value="1"/>
</dbReference>
<name>A0A974XFF5_9FIRM</name>
<dbReference type="Pfam" id="PF02361">
    <property type="entry name" value="CbiQ"/>
    <property type="match status" value="1"/>
</dbReference>
<dbReference type="Proteomes" id="UP000663499">
    <property type="component" value="Chromosome"/>
</dbReference>
<evidence type="ECO:0000256" key="3">
    <source>
        <dbReference type="ARBA" id="ARBA00022692"/>
    </source>
</evidence>
<feature type="transmembrane region" description="Helical" evidence="6">
    <location>
        <begin position="150"/>
        <end position="170"/>
    </location>
</feature>
<keyword evidence="5 6" id="KW-0472">Membrane</keyword>
<accession>A0A974XFF5</accession>
<keyword evidence="4 6" id="KW-1133">Transmembrane helix</keyword>
<dbReference type="PANTHER" id="PTHR43723">
    <property type="entry name" value="COBALT TRANSPORT PROTEIN CBIQ"/>
    <property type="match status" value="1"/>
</dbReference>
<dbReference type="InterPro" id="IPR012809">
    <property type="entry name" value="ECF_CbiQ"/>
</dbReference>
<evidence type="ECO:0000313" key="7">
    <source>
        <dbReference type="EMBL" id="QSX08833.1"/>
    </source>
</evidence>
<feature type="transmembrane region" description="Helical" evidence="6">
    <location>
        <begin position="66"/>
        <end position="89"/>
    </location>
</feature>
<dbReference type="InterPro" id="IPR052770">
    <property type="entry name" value="Cobalt_transport_CbiQ"/>
</dbReference>
<evidence type="ECO:0000256" key="6">
    <source>
        <dbReference type="SAM" id="Phobius"/>
    </source>
</evidence>
<dbReference type="GO" id="GO:0006824">
    <property type="term" value="P:cobalt ion transport"/>
    <property type="evidence" value="ECO:0007669"/>
    <property type="project" value="InterPro"/>
</dbReference>
<keyword evidence="3 6" id="KW-0812">Transmembrane</keyword>
<gene>
    <name evidence="7" type="primary">cbiQ</name>
    <name evidence="7" type="ORF">J0B03_01745</name>
</gene>
<feature type="transmembrane region" description="Helical" evidence="6">
    <location>
        <begin position="39"/>
        <end position="60"/>
    </location>
</feature>
<dbReference type="EMBL" id="CP071444">
    <property type="protein sequence ID" value="QSX08833.1"/>
    <property type="molecule type" value="Genomic_DNA"/>
</dbReference>
<proteinExistence type="predicted"/>
<dbReference type="PANTHER" id="PTHR43723:SF1">
    <property type="entry name" value="COBALT TRANSPORT PROTEIN CBIQ"/>
    <property type="match status" value="1"/>
</dbReference>
<keyword evidence="2" id="KW-1003">Cell membrane</keyword>
<dbReference type="KEGG" id="alka:J0B03_01745"/>
<dbReference type="GO" id="GO:0043190">
    <property type="term" value="C:ATP-binding cassette (ABC) transporter complex"/>
    <property type="evidence" value="ECO:0007669"/>
    <property type="project" value="InterPro"/>
</dbReference>
<keyword evidence="8" id="KW-1185">Reference proteome</keyword>
<comment type="subcellular location">
    <subcellularLocation>
        <location evidence="1">Cell membrane</location>
        <topology evidence="1">Multi-pass membrane protein</topology>
    </subcellularLocation>
</comment>
<feature type="transmembrane region" description="Helical" evidence="6">
    <location>
        <begin position="110"/>
        <end position="130"/>
    </location>
</feature>
<reference evidence="7" key="1">
    <citation type="submission" date="2021-03" db="EMBL/GenBank/DDBJ databases">
        <title>Alkalibacter marinus sp. nov., isolated from tidal flat sediment.</title>
        <authorList>
            <person name="Namirimu T."/>
            <person name="Yang J.-A."/>
            <person name="Yang S.-H."/>
            <person name="Kim Y.-J."/>
            <person name="Kwon K.K."/>
        </authorList>
    </citation>
    <scope>NUCLEOTIDE SEQUENCE</scope>
    <source>
        <strain evidence="7">ES005</strain>
    </source>
</reference>
<evidence type="ECO:0000256" key="2">
    <source>
        <dbReference type="ARBA" id="ARBA00022475"/>
    </source>
</evidence>
<dbReference type="AlphaFoldDB" id="A0A974XFF5"/>
<organism evidence="7 8">
    <name type="scientific">Alkalibacter rhizosphaerae</name>
    <dbReference type="NCBI Taxonomy" id="2815577"/>
    <lineage>
        <taxon>Bacteria</taxon>
        <taxon>Bacillati</taxon>
        <taxon>Bacillota</taxon>
        <taxon>Clostridia</taxon>
        <taxon>Eubacteriales</taxon>
        <taxon>Eubacteriaceae</taxon>
        <taxon>Alkalibacter</taxon>
    </lineage>
</organism>
<sequence>MLDMDAYAYSNKMAERSAEWKLGFALLGLTSSLLTSKGLLHMIVVITMTVMVIGFARIPWRAYVQLYLIPVSFLLLSVLTLLVSISGSGDGLEWYWKMGNYHIGISRESIRIVGVLTGRCVASLSCLYFLSLTTPLNQLVGVLKRFRFPVILIELIVLIYRFLHIFLASVHDSYHALQLRNGFATMKISRKSLAMLVVMTYSKMMESYNDWQMVLATKNFNGDFHV</sequence>
<evidence type="ECO:0000256" key="4">
    <source>
        <dbReference type="ARBA" id="ARBA00022989"/>
    </source>
</evidence>
<evidence type="ECO:0000313" key="8">
    <source>
        <dbReference type="Proteomes" id="UP000663499"/>
    </source>
</evidence>
<dbReference type="InterPro" id="IPR003339">
    <property type="entry name" value="ABC/ECF_trnsptr_transmembrane"/>
</dbReference>
<dbReference type="CDD" id="cd16914">
    <property type="entry name" value="EcfT"/>
    <property type="match status" value="1"/>
</dbReference>
<evidence type="ECO:0000256" key="5">
    <source>
        <dbReference type="ARBA" id="ARBA00023136"/>
    </source>
</evidence>
<protein>
    <submittedName>
        <fullName evidence="7">Cobalt ECF transporter T component CbiQ</fullName>
    </submittedName>
</protein>
<dbReference type="RefSeq" id="WP_207300174.1">
    <property type="nucleotide sequence ID" value="NZ_CP071444.1"/>
</dbReference>
<evidence type="ECO:0000256" key="1">
    <source>
        <dbReference type="ARBA" id="ARBA00004651"/>
    </source>
</evidence>